<keyword evidence="2" id="KW-0653">Protein transport</keyword>
<dbReference type="InterPro" id="IPR018222">
    <property type="entry name" value="Nuclear_transport_factor_2_euk"/>
</dbReference>
<dbReference type="GO" id="GO:0051028">
    <property type="term" value="P:mRNA transport"/>
    <property type="evidence" value="ECO:0007669"/>
    <property type="project" value="UniProtKB-UniRule"/>
</dbReference>
<dbReference type="InterPro" id="IPR002075">
    <property type="entry name" value="NTF2_dom"/>
</dbReference>
<comment type="function">
    <text evidence="2">Has a role in nuclear-cytoplasmic transport of proteins and mRNAs.</text>
</comment>
<evidence type="ECO:0000256" key="2">
    <source>
        <dbReference type="RuleBase" id="RU369002"/>
    </source>
</evidence>
<gene>
    <name evidence="4" type="ORF">BV898_18354</name>
</gene>
<evidence type="ECO:0000259" key="3">
    <source>
        <dbReference type="PROSITE" id="PS50177"/>
    </source>
</evidence>
<proteinExistence type="predicted"/>
<keyword evidence="5" id="KW-1185">Reference proteome</keyword>
<comment type="subcellular location">
    <subcellularLocation>
        <location evidence="2">Cytoplasm</location>
    </subcellularLocation>
    <subcellularLocation>
        <location evidence="2">Nucleus</location>
    </subcellularLocation>
</comment>
<dbReference type="GO" id="GO:0006606">
    <property type="term" value="P:protein import into nucleus"/>
    <property type="evidence" value="ECO:0007669"/>
    <property type="project" value="UniProtKB-ARBA"/>
</dbReference>
<dbReference type="FunFam" id="3.10.450.50:FF:000005">
    <property type="entry name" value="Nuclear transport factor 2"/>
    <property type="match status" value="1"/>
</dbReference>
<dbReference type="GO" id="GO:0005635">
    <property type="term" value="C:nuclear envelope"/>
    <property type="evidence" value="ECO:0007669"/>
    <property type="project" value="UniProtKB-ARBA"/>
</dbReference>
<dbReference type="GO" id="GO:0005737">
    <property type="term" value="C:cytoplasm"/>
    <property type="evidence" value="ECO:0007669"/>
    <property type="project" value="UniProtKB-SubCell"/>
</dbReference>
<dbReference type="PANTHER" id="PTHR12612">
    <property type="entry name" value="NUCLEAR TRANSPORT FACTOR 2"/>
    <property type="match status" value="1"/>
</dbReference>
<protein>
    <recommendedName>
        <fullName evidence="2">NTF2-related export protein</fullName>
    </recommendedName>
</protein>
<dbReference type="Gene3D" id="3.10.450.50">
    <property type="match status" value="1"/>
</dbReference>
<dbReference type="InterPro" id="IPR032710">
    <property type="entry name" value="NTF2-like_dom_sf"/>
</dbReference>
<keyword evidence="2" id="KW-0813">Transport</keyword>
<dbReference type="CDD" id="cd00780">
    <property type="entry name" value="NTF2"/>
    <property type="match status" value="1"/>
</dbReference>
<comment type="caution">
    <text evidence="4">The sequence shown here is derived from an EMBL/GenBank/DDBJ whole genome shotgun (WGS) entry which is preliminary data.</text>
</comment>
<dbReference type="Proteomes" id="UP000192578">
    <property type="component" value="Unassembled WGS sequence"/>
</dbReference>
<reference evidence="5" key="1">
    <citation type="submission" date="2017-01" db="EMBL/GenBank/DDBJ databases">
        <title>Comparative genomics of anhydrobiosis in the tardigrade Hypsibius dujardini.</title>
        <authorList>
            <person name="Yoshida Y."/>
            <person name="Koutsovoulos G."/>
            <person name="Laetsch D."/>
            <person name="Stevens L."/>
            <person name="Kumar S."/>
            <person name="Horikawa D."/>
            <person name="Ishino K."/>
            <person name="Komine S."/>
            <person name="Tomita M."/>
            <person name="Blaxter M."/>
            <person name="Arakawa K."/>
        </authorList>
    </citation>
    <scope>NUCLEOTIDE SEQUENCE [LARGE SCALE GENOMIC DNA]</scope>
    <source>
        <strain evidence="5">Z151</strain>
    </source>
</reference>
<dbReference type="Pfam" id="PF02136">
    <property type="entry name" value="NTF2"/>
    <property type="match status" value="1"/>
</dbReference>
<keyword evidence="2" id="KW-0539">Nucleus</keyword>
<dbReference type="OrthoDB" id="6507044at2759"/>
<dbReference type="PROSITE" id="PS50177">
    <property type="entry name" value="NTF2_DOMAIN"/>
    <property type="match status" value="1"/>
</dbReference>
<evidence type="ECO:0000313" key="4">
    <source>
        <dbReference type="EMBL" id="OWA53930.1"/>
    </source>
</evidence>
<evidence type="ECO:0000256" key="1">
    <source>
        <dbReference type="ARBA" id="ARBA00022490"/>
    </source>
</evidence>
<dbReference type="EMBL" id="MTYJ01000358">
    <property type="protein sequence ID" value="OWA53930.1"/>
    <property type="molecule type" value="Genomic_DNA"/>
</dbReference>
<sequence length="130" mass="14732">MADFRVQFEEIGQAFVKHYYAMFDDPNSRTNSLINLYLQEQCVQTFEGSKSAGVEQIKARLAGLTFQKIQRGITSVDCQPLSDGVLVVAMGQLKTDDDLPQSFHESFVLRSTPNGFFITNNIFRLVLHHN</sequence>
<name>A0A9X6RNE0_HYPEX</name>
<dbReference type="SUPFAM" id="SSF54427">
    <property type="entry name" value="NTF2-like"/>
    <property type="match status" value="1"/>
</dbReference>
<keyword evidence="1 2" id="KW-0963">Cytoplasm</keyword>
<feature type="domain" description="NTF2" evidence="3">
    <location>
        <begin position="11"/>
        <end position="125"/>
    </location>
</feature>
<evidence type="ECO:0000313" key="5">
    <source>
        <dbReference type="Proteomes" id="UP000192578"/>
    </source>
</evidence>
<dbReference type="AlphaFoldDB" id="A0A9X6RNE0"/>
<organism evidence="4 5">
    <name type="scientific">Hypsibius exemplaris</name>
    <name type="common">Freshwater tardigrade</name>
    <dbReference type="NCBI Taxonomy" id="2072580"/>
    <lineage>
        <taxon>Eukaryota</taxon>
        <taxon>Metazoa</taxon>
        <taxon>Ecdysozoa</taxon>
        <taxon>Tardigrada</taxon>
        <taxon>Eutardigrada</taxon>
        <taxon>Parachela</taxon>
        <taxon>Hypsibioidea</taxon>
        <taxon>Hypsibiidae</taxon>
        <taxon>Hypsibius</taxon>
    </lineage>
</organism>
<accession>A0A9X6RNE0</accession>
<dbReference type="InterPro" id="IPR045875">
    <property type="entry name" value="NTF2"/>
</dbReference>